<name>A0A397VNT3_9GLOM</name>
<dbReference type="PANTHER" id="PTHR34415:SF1">
    <property type="entry name" value="INTEGRASE CATALYTIC DOMAIN-CONTAINING PROTEIN"/>
    <property type="match status" value="1"/>
</dbReference>
<proteinExistence type="predicted"/>
<dbReference type="Proteomes" id="UP000266673">
    <property type="component" value="Unassembled WGS sequence"/>
</dbReference>
<accession>A0A397VNT3</accession>
<gene>
    <name evidence="2" type="ORF">C2G38_2169249</name>
</gene>
<keyword evidence="1" id="KW-0175">Coiled coil</keyword>
<evidence type="ECO:0000313" key="3">
    <source>
        <dbReference type="Proteomes" id="UP000266673"/>
    </source>
</evidence>
<organism evidence="2 3">
    <name type="scientific">Gigaspora rosea</name>
    <dbReference type="NCBI Taxonomy" id="44941"/>
    <lineage>
        <taxon>Eukaryota</taxon>
        <taxon>Fungi</taxon>
        <taxon>Fungi incertae sedis</taxon>
        <taxon>Mucoromycota</taxon>
        <taxon>Glomeromycotina</taxon>
        <taxon>Glomeromycetes</taxon>
        <taxon>Diversisporales</taxon>
        <taxon>Gigasporaceae</taxon>
        <taxon>Gigaspora</taxon>
    </lineage>
</organism>
<evidence type="ECO:0000313" key="2">
    <source>
        <dbReference type="EMBL" id="RIB24170.1"/>
    </source>
</evidence>
<dbReference type="AlphaFoldDB" id="A0A397VNT3"/>
<evidence type="ECO:0000256" key="1">
    <source>
        <dbReference type="SAM" id="Coils"/>
    </source>
</evidence>
<protein>
    <submittedName>
        <fullName evidence="2">Uncharacterized protein</fullName>
    </submittedName>
</protein>
<keyword evidence="3" id="KW-1185">Reference proteome</keyword>
<sequence length="422" mass="48913">MKNINKGNKCNGSNEYQRAIDFLEKGCDCGCSSRIPKEEFAKLKGSFQALSKSEQDIFLMAQLKAMDSGLTSTSRCLKKKTKSNKRTFYHWDHNTLLCQETYLNMLGIGRTYFENIRSHLIKNGLARVHENYAKVYGLPSPERSINRITQSIVFLLAEMSYKLVHKDFLAGLEEVSNLKSLKYDIFKKDGLHYNARQEEEAKDLLKKFKEHLSKARLEKNYYNKNTKLAEEQRKLINQNYSKDEIIGKGPNGTLSMIFDGIKKLNKGEKHLKIVIMLVDKIKIIHTKFKCDGSFGLIKKLYRKTRVDCLDHVVEVIKKSSSAELNKAQCYEGGKGFQYLDIKAILGIYFKKLPSIQKYQNFLFEATNLADILEEIKALFILVLTPPLLNYKRQKYLYNNIHPFVKDEYKNITCPRPIYTENE</sequence>
<feature type="coiled-coil region" evidence="1">
    <location>
        <begin position="194"/>
        <end position="234"/>
    </location>
</feature>
<dbReference type="EMBL" id="QKWP01000227">
    <property type="protein sequence ID" value="RIB24170.1"/>
    <property type="molecule type" value="Genomic_DNA"/>
</dbReference>
<reference evidence="2 3" key="1">
    <citation type="submission" date="2018-06" db="EMBL/GenBank/DDBJ databases">
        <title>Comparative genomics reveals the genomic features of Rhizophagus irregularis, R. cerebriforme, R. diaphanum and Gigaspora rosea, and their symbiotic lifestyle signature.</title>
        <authorList>
            <person name="Morin E."/>
            <person name="San Clemente H."/>
            <person name="Chen E.C.H."/>
            <person name="De La Providencia I."/>
            <person name="Hainaut M."/>
            <person name="Kuo A."/>
            <person name="Kohler A."/>
            <person name="Murat C."/>
            <person name="Tang N."/>
            <person name="Roy S."/>
            <person name="Loubradou J."/>
            <person name="Henrissat B."/>
            <person name="Grigoriev I.V."/>
            <person name="Corradi N."/>
            <person name="Roux C."/>
            <person name="Martin F.M."/>
        </authorList>
    </citation>
    <scope>NUCLEOTIDE SEQUENCE [LARGE SCALE GENOMIC DNA]</scope>
    <source>
        <strain evidence="2 3">DAOM 194757</strain>
    </source>
</reference>
<dbReference type="OrthoDB" id="2439581at2759"/>
<comment type="caution">
    <text evidence="2">The sequence shown here is derived from an EMBL/GenBank/DDBJ whole genome shotgun (WGS) entry which is preliminary data.</text>
</comment>
<dbReference type="PANTHER" id="PTHR34415">
    <property type="entry name" value="INTEGRASE CATALYTIC DOMAIN-CONTAINING PROTEIN"/>
    <property type="match status" value="1"/>
</dbReference>